<evidence type="ECO:0000313" key="3">
    <source>
        <dbReference type="Proteomes" id="UP001165489"/>
    </source>
</evidence>
<feature type="domain" description="YdhG-like" evidence="1">
    <location>
        <begin position="25"/>
        <end position="127"/>
    </location>
</feature>
<keyword evidence="3" id="KW-1185">Reference proteome</keyword>
<gene>
    <name evidence="2" type="ORF">MM239_10305</name>
</gene>
<dbReference type="EMBL" id="JAKZGP010000023">
    <property type="protein sequence ID" value="MCH7409786.1"/>
    <property type="molecule type" value="Genomic_DNA"/>
</dbReference>
<accession>A0ABS9V050</accession>
<dbReference type="InterPro" id="IPR014922">
    <property type="entry name" value="YdhG-like"/>
</dbReference>
<sequence>MSKTKELDTDIHQFLSTFVESDSKRQESYQLIELMKNWSGFEPKMWGPSIIGFGSYHYKYESGHEGDSMLIGFSPRKSAFSLYTYVPTPQNEEALSKLGKFKMGKACIYFNKLSDINLNVLETMCHSTISFHLKNT</sequence>
<comment type="caution">
    <text evidence="2">The sequence shown here is derived from an EMBL/GenBank/DDBJ whole genome shotgun (WGS) entry which is preliminary data.</text>
</comment>
<dbReference type="RefSeq" id="WP_241348121.1">
    <property type="nucleotide sequence ID" value="NZ_JAKZGP010000023.1"/>
</dbReference>
<proteinExistence type="predicted"/>
<name>A0ABS9V050_9BACT</name>
<dbReference type="Pfam" id="PF08818">
    <property type="entry name" value="DUF1801"/>
    <property type="match status" value="1"/>
</dbReference>
<protein>
    <submittedName>
        <fullName evidence="2">DUF1801 domain-containing protein</fullName>
    </submittedName>
</protein>
<organism evidence="2 3">
    <name type="scientific">Belliella filtrata</name>
    <dbReference type="NCBI Taxonomy" id="2923435"/>
    <lineage>
        <taxon>Bacteria</taxon>
        <taxon>Pseudomonadati</taxon>
        <taxon>Bacteroidota</taxon>
        <taxon>Cytophagia</taxon>
        <taxon>Cytophagales</taxon>
        <taxon>Cyclobacteriaceae</taxon>
        <taxon>Belliella</taxon>
    </lineage>
</organism>
<dbReference type="Proteomes" id="UP001165489">
    <property type="component" value="Unassembled WGS sequence"/>
</dbReference>
<reference evidence="2" key="1">
    <citation type="submission" date="2022-03" db="EMBL/GenBank/DDBJ databases">
        <title>De novo assembled genomes of Belliella spp. (Cyclobacteriaceae) strains.</title>
        <authorList>
            <person name="Szabo A."/>
            <person name="Korponai K."/>
            <person name="Felfoldi T."/>
        </authorList>
    </citation>
    <scope>NUCLEOTIDE SEQUENCE</scope>
    <source>
        <strain evidence="2">DSM 111904</strain>
    </source>
</reference>
<evidence type="ECO:0000259" key="1">
    <source>
        <dbReference type="Pfam" id="PF08818"/>
    </source>
</evidence>
<evidence type="ECO:0000313" key="2">
    <source>
        <dbReference type="EMBL" id="MCH7409786.1"/>
    </source>
</evidence>